<proteinExistence type="predicted"/>
<dbReference type="EMBL" id="JBJHZZ010000002">
    <property type="protein sequence ID" value="MFL0246584.1"/>
    <property type="molecule type" value="Genomic_DNA"/>
</dbReference>
<organism evidence="1 2">
    <name type="scientific">Candidatus Clostridium stratigraminis</name>
    <dbReference type="NCBI Taxonomy" id="3381661"/>
    <lineage>
        <taxon>Bacteria</taxon>
        <taxon>Bacillati</taxon>
        <taxon>Bacillota</taxon>
        <taxon>Clostridia</taxon>
        <taxon>Eubacteriales</taxon>
        <taxon>Clostridiaceae</taxon>
        <taxon>Clostridium</taxon>
    </lineage>
</organism>
<accession>A0ABW8T644</accession>
<gene>
    <name evidence="1" type="ORF">ACJDUG_06350</name>
</gene>
<dbReference type="Proteomes" id="UP001623591">
    <property type="component" value="Unassembled WGS sequence"/>
</dbReference>
<sequence length="83" mass="10014">MNIDEKVQLAYCLMLKSNEESRIDILLQLYDFIKELIEDIEVDFNSIRSFSLETFDMFDSIRYRYNPEYHRVCDLALKNIGYC</sequence>
<evidence type="ECO:0000313" key="2">
    <source>
        <dbReference type="Proteomes" id="UP001623591"/>
    </source>
</evidence>
<comment type="caution">
    <text evidence="1">The sequence shown here is derived from an EMBL/GenBank/DDBJ whole genome shotgun (WGS) entry which is preliminary data.</text>
</comment>
<dbReference type="RefSeq" id="WP_406769047.1">
    <property type="nucleotide sequence ID" value="NZ_JBJHZZ010000002.1"/>
</dbReference>
<keyword evidence="2" id="KW-1185">Reference proteome</keyword>
<protein>
    <submittedName>
        <fullName evidence="1">Uncharacterized protein</fullName>
    </submittedName>
</protein>
<evidence type="ECO:0000313" key="1">
    <source>
        <dbReference type="EMBL" id="MFL0246584.1"/>
    </source>
</evidence>
<name>A0ABW8T644_9CLOT</name>
<reference evidence="1 2" key="1">
    <citation type="submission" date="2024-11" db="EMBL/GenBank/DDBJ databases">
        <authorList>
            <person name="Heng Y.C."/>
            <person name="Lim A.C.H."/>
            <person name="Lee J.K.Y."/>
            <person name="Kittelmann S."/>
        </authorList>
    </citation>
    <scope>NUCLEOTIDE SEQUENCE [LARGE SCALE GENOMIC DNA]</scope>
    <source>
        <strain evidence="1 2">WILCCON 0185</strain>
    </source>
</reference>